<name>A0AAP0MAQ4_9ROSI</name>
<dbReference type="Pfam" id="PF00665">
    <property type="entry name" value="rve"/>
    <property type="match status" value="1"/>
</dbReference>
<proteinExistence type="predicted"/>
<dbReference type="GO" id="GO:0015074">
    <property type="term" value="P:DNA integration"/>
    <property type="evidence" value="ECO:0007669"/>
    <property type="project" value="InterPro"/>
</dbReference>
<evidence type="ECO:0000259" key="3">
    <source>
        <dbReference type="PROSITE" id="PS50994"/>
    </source>
</evidence>
<dbReference type="Pfam" id="PF25597">
    <property type="entry name" value="SH3_retrovirus"/>
    <property type="match status" value="1"/>
</dbReference>
<dbReference type="PANTHER" id="PTHR11439">
    <property type="entry name" value="GAG-POL-RELATED RETROTRANSPOSON"/>
    <property type="match status" value="1"/>
</dbReference>
<feature type="compositionally biased region" description="Low complexity" evidence="1">
    <location>
        <begin position="370"/>
        <end position="387"/>
    </location>
</feature>
<reference evidence="4 5" key="1">
    <citation type="submission" date="2024-05" db="EMBL/GenBank/DDBJ databases">
        <title>Haplotype-resolved chromosome-level genome assembly of Huyou (Citrus changshanensis).</title>
        <authorList>
            <person name="Miao C."/>
            <person name="Chen W."/>
            <person name="Wu Y."/>
            <person name="Wang L."/>
            <person name="Zhao S."/>
            <person name="Grierson D."/>
            <person name="Xu C."/>
            <person name="Chen K."/>
        </authorList>
    </citation>
    <scope>NUCLEOTIDE SEQUENCE [LARGE SCALE GENOMIC DNA]</scope>
    <source>
        <strain evidence="4">01-14</strain>
        <tissue evidence="4">Leaf</tissue>
    </source>
</reference>
<dbReference type="Gene3D" id="2.40.50.40">
    <property type="match status" value="1"/>
</dbReference>
<evidence type="ECO:0000259" key="2">
    <source>
        <dbReference type="PROSITE" id="PS50013"/>
    </source>
</evidence>
<dbReference type="InterPro" id="IPR036397">
    <property type="entry name" value="RNaseH_sf"/>
</dbReference>
<dbReference type="InterPro" id="IPR056924">
    <property type="entry name" value="SH3_Tf2-1"/>
</dbReference>
<dbReference type="InterPro" id="IPR023780">
    <property type="entry name" value="Chromo_domain"/>
</dbReference>
<dbReference type="SUPFAM" id="SSF56672">
    <property type="entry name" value="DNA/RNA polymerases"/>
    <property type="match status" value="1"/>
</dbReference>
<dbReference type="Gene3D" id="3.30.420.10">
    <property type="entry name" value="Ribonuclease H-like superfamily/Ribonuclease H"/>
    <property type="match status" value="1"/>
</dbReference>
<dbReference type="Pfam" id="PF07727">
    <property type="entry name" value="RVT_2"/>
    <property type="match status" value="1"/>
</dbReference>
<comment type="caution">
    <text evidence="4">The sequence shown here is derived from an EMBL/GenBank/DDBJ whole genome shotgun (WGS) entry which is preliminary data.</text>
</comment>
<dbReference type="InterPro" id="IPR013103">
    <property type="entry name" value="RVT_2"/>
</dbReference>
<feature type="compositionally biased region" description="Pro residues" evidence="1">
    <location>
        <begin position="388"/>
        <end position="399"/>
    </location>
</feature>
<dbReference type="CDD" id="cd09272">
    <property type="entry name" value="RNase_HI_RT_Ty1"/>
    <property type="match status" value="1"/>
</dbReference>
<dbReference type="PROSITE" id="PS50994">
    <property type="entry name" value="INTEGRASE"/>
    <property type="match status" value="1"/>
</dbReference>
<dbReference type="InterPro" id="IPR001584">
    <property type="entry name" value="Integrase_cat-core"/>
</dbReference>
<dbReference type="InterPro" id="IPR000953">
    <property type="entry name" value="Chromo/chromo_shadow_dom"/>
</dbReference>
<evidence type="ECO:0000256" key="1">
    <source>
        <dbReference type="SAM" id="MobiDB-lite"/>
    </source>
</evidence>
<keyword evidence="5" id="KW-1185">Reference proteome</keyword>
<dbReference type="SUPFAM" id="SSF53098">
    <property type="entry name" value="Ribonuclease H-like"/>
    <property type="match status" value="1"/>
</dbReference>
<sequence length="1123" mass="127519">MARASPSQTLDLRTGVPLLQGPTKSGIYEWHPTRPAIHSVKLTSTTDWHHKLGHPSYSVLRHISNAFNLNIPKTVSFHCTSCDCNKSHKLPFYQNTIQSHGPLDVLYSDVWTSPTLSYDGYKYYLIFVDHYSKYIWFYPLKHKNDATATFHKFKFLVEKFFKRPILTIYSDNGGEYIGLDPTLESHGITHLTSPPHTPEHNGYSERRHRHIVETGLSLLTHSSMPRKYLPLAFATACYLINRLPTPTLHLQSPYSKLHGHTPNYLKLRSFGCLCYPWLRPYTSNKLDPRSSPCVFVGYSATQSAYYCLAPHANKIYVSRHVKFIEHEFPFSSSSMTTSPHTSIETDEWCALSLPIISDVSSTPAIPLHNPPATLSPTPSQTSTTSNTPTPPPPPPPPCPLTRLQNNIRKPITKMNLHVSLQPSFTEPTTITQALKSPVWRDAMQTEYDALLKNKTWDLVPSSPSQNLIGCKWIFRTKYNQDGSVARHKARLVAKGFHQRPGLDYTETFSPVVKSATVRTVLSLAIIYGWSLRQIDINNAFLQGSLMEDVFMVQPPGFVSQSHPTHVCKLRQALYGLKQAPRAWYNELKSYLLTLGFKNSVSDTSLFVLRNTHGLIYLLVYVDDIIITGSNSSFLSTFISQFSSRFSLKDLGNLSYFLGVEVLPHPQGLFLSQHKYLQDLLTRAHMSNAKPVPTPMVTHPPLSTQTKAHLANPTEYRALVGSLQYLSLTRLDISFAVNRLSQYMHKPTEDHWAALKRLLRYLAGTTTHGLLLRRDSPTTLHAFSDADWAGDKDDYISTTGYIVYLGRNPISWSSRKQRTLARSSTEAEYRAIAATTAEVLWVQNLLRELGYLPTNKPVIYCDNLGATYVAANPKFHSKMKHLGLDYHFVRENVQRHNLRVSYISGNDQLADALTKPLARTRFHELMSKIGLTYRSPLAYVPGTSRVQAVDEYLRDRDAILRELRHNLSVARDRMKSQAYQIGDYVYLKLQPYRQTSVAFRRSMKLAPRFYGPYQIIEKVGAVAYKLALPPGSQIHNVFHVSLLRKHAGTNAPASTQLPPVAEDSTILPQPEAVLNRRVIRKGKYRPRSEILIKWKGAPMEDTTWENEWRFSKSFPDFVLEDKDP</sequence>
<dbReference type="InterPro" id="IPR057670">
    <property type="entry name" value="SH3_retrovirus"/>
</dbReference>
<gene>
    <name evidence="4" type="ORF">WN944_014505</name>
</gene>
<evidence type="ECO:0000313" key="5">
    <source>
        <dbReference type="Proteomes" id="UP001428341"/>
    </source>
</evidence>
<organism evidence="4 5">
    <name type="scientific">Citrus x changshan-huyou</name>
    <dbReference type="NCBI Taxonomy" id="2935761"/>
    <lineage>
        <taxon>Eukaryota</taxon>
        <taxon>Viridiplantae</taxon>
        <taxon>Streptophyta</taxon>
        <taxon>Embryophyta</taxon>
        <taxon>Tracheophyta</taxon>
        <taxon>Spermatophyta</taxon>
        <taxon>Magnoliopsida</taxon>
        <taxon>eudicotyledons</taxon>
        <taxon>Gunneridae</taxon>
        <taxon>Pentapetalae</taxon>
        <taxon>rosids</taxon>
        <taxon>malvids</taxon>
        <taxon>Sapindales</taxon>
        <taxon>Rutaceae</taxon>
        <taxon>Aurantioideae</taxon>
        <taxon>Citrus</taxon>
    </lineage>
</organism>
<dbReference type="SUPFAM" id="SSF54160">
    <property type="entry name" value="Chromo domain-like"/>
    <property type="match status" value="1"/>
</dbReference>
<dbReference type="InterPro" id="IPR016197">
    <property type="entry name" value="Chromo-like_dom_sf"/>
</dbReference>
<feature type="region of interest" description="Disordered" evidence="1">
    <location>
        <begin position="366"/>
        <end position="403"/>
    </location>
</feature>
<feature type="domain" description="Chromo" evidence="2">
    <location>
        <begin position="1067"/>
        <end position="1123"/>
    </location>
</feature>
<dbReference type="GO" id="GO:0003676">
    <property type="term" value="F:nucleic acid binding"/>
    <property type="evidence" value="ECO:0007669"/>
    <property type="project" value="InterPro"/>
</dbReference>
<dbReference type="EMBL" id="JBCGBO010000005">
    <property type="protein sequence ID" value="KAK9199315.1"/>
    <property type="molecule type" value="Genomic_DNA"/>
</dbReference>
<dbReference type="PROSITE" id="PS50013">
    <property type="entry name" value="CHROMO_2"/>
    <property type="match status" value="1"/>
</dbReference>
<dbReference type="Proteomes" id="UP001428341">
    <property type="component" value="Unassembled WGS sequence"/>
</dbReference>
<dbReference type="InterPro" id="IPR043502">
    <property type="entry name" value="DNA/RNA_pol_sf"/>
</dbReference>
<evidence type="ECO:0000313" key="4">
    <source>
        <dbReference type="EMBL" id="KAK9199315.1"/>
    </source>
</evidence>
<dbReference type="PANTHER" id="PTHR11439:SF463">
    <property type="entry name" value="REVERSE TRANSCRIPTASE TY1_COPIA-TYPE DOMAIN-CONTAINING PROTEIN"/>
    <property type="match status" value="1"/>
</dbReference>
<dbReference type="Pfam" id="PF00385">
    <property type="entry name" value="Chromo"/>
    <property type="match status" value="1"/>
</dbReference>
<feature type="domain" description="Integrase catalytic" evidence="3">
    <location>
        <begin position="98"/>
        <end position="261"/>
    </location>
</feature>
<protein>
    <submittedName>
        <fullName evidence="4">Uncharacterized protein</fullName>
    </submittedName>
</protein>
<dbReference type="AlphaFoldDB" id="A0AAP0MAQ4"/>
<accession>A0AAP0MAQ4</accession>
<dbReference type="InterPro" id="IPR012337">
    <property type="entry name" value="RNaseH-like_sf"/>
</dbReference>
<dbReference type="Pfam" id="PF24626">
    <property type="entry name" value="SH3_Tf2-1"/>
    <property type="match status" value="1"/>
</dbReference>